<name>A0A0B4E520_9FLAO</name>
<evidence type="ECO:0008006" key="3">
    <source>
        <dbReference type="Google" id="ProtNLM"/>
    </source>
</evidence>
<dbReference type="OrthoDB" id="1495718at2"/>
<dbReference type="AlphaFoldDB" id="A0A0B4E520"/>
<keyword evidence="2" id="KW-1185">Reference proteome</keyword>
<dbReference type="STRING" id="363331.RM51_14985"/>
<gene>
    <name evidence="1" type="ORF">RM51_14985</name>
</gene>
<proteinExistence type="predicted"/>
<dbReference type="InterPro" id="IPR021428">
    <property type="entry name" value="DUF3078"/>
</dbReference>
<comment type="caution">
    <text evidence="1">The sequence shown here is derived from an EMBL/GenBank/DDBJ whole genome shotgun (WGS) entry which is preliminary data.</text>
</comment>
<dbReference type="Pfam" id="PF11276">
    <property type="entry name" value="DUF3078"/>
    <property type="match status" value="1"/>
</dbReference>
<evidence type="ECO:0000313" key="2">
    <source>
        <dbReference type="Proteomes" id="UP000031167"/>
    </source>
</evidence>
<protein>
    <recommendedName>
        <fullName evidence="3">DUF3078 domain-containing protein</fullName>
    </recommendedName>
</protein>
<accession>A0A0B4E520</accession>
<dbReference type="RefSeq" id="WP_039371333.1">
    <property type="nucleotide sequence ID" value="NZ_JWTA01000015.1"/>
</dbReference>
<organism evidence="1 2">
    <name type="scientific">Chryseobacterium taiwanense</name>
    <dbReference type="NCBI Taxonomy" id="363331"/>
    <lineage>
        <taxon>Bacteria</taxon>
        <taxon>Pseudomonadati</taxon>
        <taxon>Bacteroidota</taxon>
        <taxon>Flavobacteriia</taxon>
        <taxon>Flavobacteriales</taxon>
        <taxon>Weeksellaceae</taxon>
        <taxon>Chryseobacterium group</taxon>
        <taxon>Chryseobacterium</taxon>
    </lineage>
</organism>
<evidence type="ECO:0000313" key="1">
    <source>
        <dbReference type="EMBL" id="KIC61703.1"/>
    </source>
</evidence>
<dbReference type="Proteomes" id="UP000031167">
    <property type="component" value="Unassembled WGS sequence"/>
</dbReference>
<dbReference type="EMBL" id="JWTA01000015">
    <property type="protein sequence ID" value="KIC61703.1"/>
    <property type="molecule type" value="Genomic_DNA"/>
</dbReference>
<sequence>MRKVLSGISVLIGVSIAAQEIKDVKEELPVVDTVKVWSVNAQNTLMLNQAAFSNWVGGGANNVGWLAGANYNITYEKDRVLWENIIILGFGQNNTKGIGTRKTQDVVNISTNFGKGFAEHWYLSGGASLQTQFASGYEDGNNPAAAKISSFMAPGYINLGAGITYRPSDNLTVTLRPTNARWTLVLDEDLQRAGTYGLKNDGDACLFQFGFLGSAVYKLKIMENINLVSTGSVFSNYLDHPERLVLSYNGVLSMKINKYVSANVTLDLLYDHNQIQKTQLKQTLGIGFAYNLERGKKRSDKKDNRSWKSN</sequence>
<reference evidence="1 2" key="1">
    <citation type="submission" date="2014-12" db="EMBL/GenBank/DDBJ databases">
        <title>Genome sequencing of Chryseobacterium taiwanense TPW19.</title>
        <authorList>
            <person name="Tan P.W."/>
            <person name="Chan K.-G."/>
        </authorList>
    </citation>
    <scope>NUCLEOTIDE SEQUENCE [LARGE SCALE GENOMIC DNA]</scope>
    <source>
        <strain evidence="1 2">TPW19</strain>
    </source>
</reference>